<keyword evidence="2" id="KW-1185">Reference proteome</keyword>
<dbReference type="SUPFAM" id="SSF56784">
    <property type="entry name" value="HAD-like"/>
    <property type="match status" value="1"/>
</dbReference>
<dbReference type="PANTHER" id="PTHR46649">
    <property type="match status" value="1"/>
</dbReference>
<dbReference type="Gene3D" id="3.40.50.1000">
    <property type="entry name" value="HAD superfamily/HAD-like"/>
    <property type="match status" value="1"/>
</dbReference>
<name>A0AAD5D2R6_AMBAR</name>
<accession>A0AAD5D2R6</accession>
<dbReference type="InterPro" id="IPR006439">
    <property type="entry name" value="HAD-SF_hydro_IA"/>
</dbReference>
<protein>
    <submittedName>
        <fullName evidence="1">Uncharacterized protein</fullName>
    </submittedName>
</protein>
<dbReference type="EMBL" id="JAMZMK010005552">
    <property type="protein sequence ID" value="KAI7753091.1"/>
    <property type="molecule type" value="Genomic_DNA"/>
</dbReference>
<sequence>MLRKCSKALKKAGVKLAIVPNFDTRLRPLLRALSGDHCFDALAVAAEIANPMIFLKACELLGLEAEDAAHVGDRINDIWGAQAAGCDANVYPPYTLLQKHVRFPWAGRGESPELRLTSDF</sequence>
<organism evidence="1 2">
    <name type="scientific">Ambrosia artemisiifolia</name>
    <name type="common">Common ragweed</name>
    <dbReference type="NCBI Taxonomy" id="4212"/>
    <lineage>
        <taxon>Eukaryota</taxon>
        <taxon>Viridiplantae</taxon>
        <taxon>Streptophyta</taxon>
        <taxon>Embryophyta</taxon>
        <taxon>Tracheophyta</taxon>
        <taxon>Spermatophyta</taxon>
        <taxon>Magnoliopsida</taxon>
        <taxon>eudicotyledons</taxon>
        <taxon>Gunneridae</taxon>
        <taxon>Pentapetalae</taxon>
        <taxon>asterids</taxon>
        <taxon>campanulids</taxon>
        <taxon>Asterales</taxon>
        <taxon>Asteraceae</taxon>
        <taxon>Asteroideae</taxon>
        <taxon>Heliantheae alliance</taxon>
        <taxon>Heliantheae</taxon>
        <taxon>Ambrosia</taxon>
    </lineage>
</organism>
<dbReference type="PANTHER" id="PTHR46649:SF4">
    <property type="entry name" value="HALOACID DEHALOGENASE-LIKE HYDROLASE (HAD) SUPERFAMILY PROTEIN"/>
    <property type="match status" value="1"/>
</dbReference>
<dbReference type="AlphaFoldDB" id="A0AAD5D2R6"/>
<dbReference type="Proteomes" id="UP001206925">
    <property type="component" value="Unassembled WGS sequence"/>
</dbReference>
<reference evidence="1" key="1">
    <citation type="submission" date="2022-06" db="EMBL/GenBank/DDBJ databases">
        <title>Uncovering the hologenomic basis of an extraordinary plant invasion.</title>
        <authorList>
            <person name="Bieker V.C."/>
            <person name="Martin M.D."/>
            <person name="Gilbert T."/>
            <person name="Hodgins K."/>
            <person name="Battlay P."/>
            <person name="Petersen B."/>
            <person name="Wilson J."/>
        </authorList>
    </citation>
    <scope>NUCLEOTIDE SEQUENCE</scope>
    <source>
        <strain evidence="1">AA19_3_7</strain>
        <tissue evidence="1">Leaf</tissue>
    </source>
</reference>
<comment type="caution">
    <text evidence="1">The sequence shown here is derived from an EMBL/GenBank/DDBJ whole genome shotgun (WGS) entry which is preliminary data.</text>
</comment>
<evidence type="ECO:0000313" key="1">
    <source>
        <dbReference type="EMBL" id="KAI7753091.1"/>
    </source>
</evidence>
<dbReference type="Pfam" id="PF00702">
    <property type="entry name" value="Hydrolase"/>
    <property type="match status" value="1"/>
</dbReference>
<evidence type="ECO:0000313" key="2">
    <source>
        <dbReference type="Proteomes" id="UP001206925"/>
    </source>
</evidence>
<dbReference type="InterPro" id="IPR023214">
    <property type="entry name" value="HAD_sf"/>
</dbReference>
<proteinExistence type="predicted"/>
<dbReference type="InterPro" id="IPR036412">
    <property type="entry name" value="HAD-like_sf"/>
</dbReference>
<dbReference type="NCBIfam" id="TIGR01549">
    <property type="entry name" value="HAD-SF-IA-v1"/>
    <property type="match status" value="1"/>
</dbReference>
<gene>
    <name evidence="1" type="ORF">M8C21_011660</name>
</gene>